<evidence type="ECO:0000313" key="2">
    <source>
        <dbReference type="Proteomes" id="UP000789396"/>
    </source>
</evidence>
<dbReference type="EMBL" id="CAJVPZ010012622">
    <property type="protein sequence ID" value="CAG8641479.1"/>
    <property type="molecule type" value="Genomic_DNA"/>
</dbReference>
<comment type="caution">
    <text evidence="1">The sequence shown here is derived from an EMBL/GenBank/DDBJ whole genome shotgun (WGS) entry which is preliminary data.</text>
</comment>
<dbReference type="AlphaFoldDB" id="A0A9N9DI88"/>
<keyword evidence="2" id="KW-1185">Reference proteome</keyword>
<proteinExistence type="predicted"/>
<sequence length="67" mass="6934">MDIAGRGGGLVIVAGSGGYGEADELDIIAKCGATALFKGMARLREDTELEVVVVFVINGGIAVKFYE</sequence>
<protein>
    <submittedName>
        <fullName evidence="1">14470_t:CDS:1</fullName>
    </submittedName>
</protein>
<accession>A0A9N9DI88</accession>
<organism evidence="1 2">
    <name type="scientific">Racocetra fulgida</name>
    <dbReference type="NCBI Taxonomy" id="60492"/>
    <lineage>
        <taxon>Eukaryota</taxon>
        <taxon>Fungi</taxon>
        <taxon>Fungi incertae sedis</taxon>
        <taxon>Mucoromycota</taxon>
        <taxon>Glomeromycotina</taxon>
        <taxon>Glomeromycetes</taxon>
        <taxon>Diversisporales</taxon>
        <taxon>Gigasporaceae</taxon>
        <taxon>Racocetra</taxon>
    </lineage>
</organism>
<name>A0A9N9DI88_9GLOM</name>
<evidence type="ECO:0000313" key="1">
    <source>
        <dbReference type="EMBL" id="CAG8641479.1"/>
    </source>
</evidence>
<dbReference type="Proteomes" id="UP000789396">
    <property type="component" value="Unassembled WGS sequence"/>
</dbReference>
<reference evidence="1" key="1">
    <citation type="submission" date="2021-06" db="EMBL/GenBank/DDBJ databases">
        <authorList>
            <person name="Kallberg Y."/>
            <person name="Tangrot J."/>
            <person name="Rosling A."/>
        </authorList>
    </citation>
    <scope>NUCLEOTIDE SEQUENCE</scope>
    <source>
        <strain evidence="1">IN212</strain>
    </source>
</reference>
<gene>
    <name evidence="1" type="ORF">RFULGI_LOCUS8099</name>
</gene>